<name>A0A437UQB5_ENTAV</name>
<dbReference type="Proteomes" id="UP000288388">
    <property type="component" value="Unassembled WGS sequence"/>
</dbReference>
<dbReference type="AlphaFoldDB" id="A0A437UQB5"/>
<evidence type="ECO:0000313" key="5">
    <source>
        <dbReference type="Proteomes" id="UP000316316"/>
    </source>
</evidence>
<protein>
    <submittedName>
        <fullName evidence="2">Thioredoxin</fullName>
    </submittedName>
</protein>
<organism evidence="2 4">
    <name type="scientific">Enterococcus avium</name>
    <name type="common">Streptococcus avium</name>
    <dbReference type="NCBI Taxonomy" id="33945"/>
    <lineage>
        <taxon>Bacteria</taxon>
        <taxon>Bacillati</taxon>
        <taxon>Bacillota</taxon>
        <taxon>Bacilli</taxon>
        <taxon>Lactobacillales</taxon>
        <taxon>Enterococcaceae</taxon>
        <taxon>Enterococcus</taxon>
    </lineage>
</organism>
<dbReference type="Gene3D" id="3.40.30.10">
    <property type="entry name" value="Glutaredoxin"/>
    <property type="match status" value="1"/>
</dbReference>
<dbReference type="InterPro" id="IPR013766">
    <property type="entry name" value="Thioredoxin_domain"/>
</dbReference>
<dbReference type="Pfam" id="PF00085">
    <property type="entry name" value="Thioredoxin"/>
    <property type="match status" value="1"/>
</dbReference>
<evidence type="ECO:0000313" key="2">
    <source>
        <dbReference type="EMBL" id="RVU95827.1"/>
    </source>
</evidence>
<gene>
    <name evidence="3" type="ORF">AUF17_05555</name>
    <name evidence="2" type="ORF">EK398_13800</name>
</gene>
<reference evidence="2 4" key="2">
    <citation type="submission" date="2018-12" db="EMBL/GenBank/DDBJ databases">
        <title>A novel vanA-carrying plasmid in a clinical isolate of Enterococcus avium.</title>
        <authorList>
            <person name="Bernasconi O.J."/>
            <person name="Luzzaro F."/>
            <person name="Endimiani A."/>
        </authorList>
    </citation>
    <scope>NUCLEOTIDE SEQUENCE [LARGE SCALE GENOMIC DNA]</scope>
    <source>
        <strain evidence="2 4">LC0559/18</strain>
    </source>
</reference>
<feature type="domain" description="Thioredoxin" evidence="1">
    <location>
        <begin position="5"/>
        <end position="83"/>
    </location>
</feature>
<dbReference type="CDD" id="cd02947">
    <property type="entry name" value="TRX_family"/>
    <property type="match status" value="1"/>
</dbReference>
<evidence type="ECO:0000313" key="4">
    <source>
        <dbReference type="Proteomes" id="UP000288388"/>
    </source>
</evidence>
<comment type="caution">
    <text evidence="2">The sequence shown here is derived from an EMBL/GenBank/DDBJ whole genome shotgun (WGS) entry which is preliminary data.</text>
</comment>
<dbReference type="GeneID" id="69568516"/>
<sequence length="114" mass="13181">METLKNVKQAITNNTNNIVFISSETCSICHVDEPKARNLAESYDVPFYHLDIMHEPELAGFFEVLTVPAVLVYHEGKEVGRQARFIDFHTLENLLQQLPKQEEQIDYQALFDEL</sequence>
<dbReference type="SUPFAM" id="SSF52833">
    <property type="entry name" value="Thioredoxin-like"/>
    <property type="match status" value="1"/>
</dbReference>
<reference evidence="3 5" key="1">
    <citation type="submission" date="2017-10" db="EMBL/GenBank/DDBJ databases">
        <title>FDA dAtabase for Regulatory Grade micrObial Sequences (FDA-ARGOS): Supporting development and validation of Infectious Disease Dx tests.</title>
        <authorList>
            <person name="Campos J."/>
            <person name="Goldberg B."/>
            <person name="Tallon L.J."/>
            <person name="Sadzewicz L."/>
            <person name="Sengamalay N."/>
            <person name="Ott S."/>
            <person name="Godinez A."/>
            <person name="Nagaraj S."/>
            <person name="Vyas G."/>
            <person name="Aluvathingal J."/>
            <person name="Nadendla S."/>
            <person name="Geyer C."/>
            <person name="Nandy P."/>
            <person name="Hobson J."/>
            <person name="Sichtig H."/>
        </authorList>
    </citation>
    <scope>NUCLEOTIDE SEQUENCE [LARGE SCALE GENOMIC DNA]</scope>
    <source>
        <strain evidence="3 5">FDAARGOS_185</strain>
    </source>
</reference>
<proteinExistence type="predicted"/>
<dbReference type="Proteomes" id="UP000316316">
    <property type="component" value="Unassembled WGS sequence"/>
</dbReference>
<evidence type="ECO:0000259" key="1">
    <source>
        <dbReference type="Pfam" id="PF00085"/>
    </source>
</evidence>
<dbReference type="EMBL" id="RYZS01000001">
    <property type="protein sequence ID" value="RVU95827.1"/>
    <property type="molecule type" value="Genomic_DNA"/>
</dbReference>
<evidence type="ECO:0000313" key="3">
    <source>
        <dbReference type="EMBL" id="TRZ33573.1"/>
    </source>
</evidence>
<dbReference type="EMBL" id="PDXQ01000001">
    <property type="protein sequence ID" value="TRZ33573.1"/>
    <property type="molecule type" value="Genomic_DNA"/>
</dbReference>
<dbReference type="RefSeq" id="WP_049219694.1">
    <property type="nucleotide sequence ID" value="NZ_CABGUH010000017.1"/>
</dbReference>
<accession>A0A437UQB5</accession>
<dbReference type="InterPro" id="IPR036249">
    <property type="entry name" value="Thioredoxin-like_sf"/>
</dbReference>